<dbReference type="SUPFAM" id="SSF55729">
    <property type="entry name" value="Acyl-CoA N-acyltransferases (Nat)"/>
    <property type="match status" value="1"/>
</dbReference>
<gene>
    <name evidence="4" type="ORF">J2X11_000105</name>
</gene>
<dbReference type="EMBL" id="JAVDWH010000001">
    <property type="protein sequence ID" value="MDR7085266.1"/>
    <property type="molecule type" value="Genomic_DNA"/>
</dbReference>
<dbReference type="GO" id="GO:0016746">
    <property type="term" value="F:acyltransferase activity"/>
    <property type="evidence" value="ECO:0007669"/>
    <property type="project" value="UniProtKB-KW"/>
</dbReference>
<evidence type="ECO:0000313" key="5">
    <source>
        <dbReference type="Proteomes" id="UP001257739"/>
    </source>
</evidence>
<dbReference type="Proteomes" id="UP001257739">
    <property type="component" value="Unassembled WGS sequence"/>
</dbReference>
<dbReference type="CDD" id="cd04301">
    <property type="entry name" value="NAT_SF"/>
    <property type="match status" value="1"/>
</dbReference>
<organism evidence="4 5">
    <name type="scientific">Aeromicrobium panaciterrae</name>
    <dbReference type="NCBI Taxonomy" id="363861"/>
    <lineage>
        <taxon>Bacteria</taxon>
        <taxon>Bacillati</taxon>
        <taxon>Actinomycetota</taxon>
        <taxon>Actinomycetes</taxon>
        <taxon>Propionibacteriales</taxon>
        <taxon>Nocardioidaceae</taxon>
        <taxon>Aeromicrobium</taxon>
    </lineage>
</organism>
<keyword evidence="5" id="KW-1185">Reference proteome</keyword>
<dbReference type="PANTHER" id="PTHR43877:SF5">
    <property type="entry name" value="BLL8307 PROTEIN"/>
    <property type="match status" value="1"/>
</dbReference>
<accession>A0ABU1UJA3</accession>
<evidence type="ECO:0000256" key="1">
    <source>
        <dbReference type="ARBA" id="ARBA00022679"/>
    </source>
</evidence>
<evidence type="ECO:0000313" key="4">
    <source>
        <dbReference type="EMBL" id="MDR7085266.1"/>
    </source>
</evidence>
<dbReference type="EC" id="2.3.1.-" evidence="4"/>
<name>A0ABU1UJA3_9ACTN</name>
<feature type="domain" description="N-acetyltransferase" evidence="3">
    <location>
        <begin position="3"/>
        <end position="153"/>
    </location>
</feature>
<reference evidence="4 5" key="1">
    <citation type="submission" date="2023-07" db="EMBL/GenBank/DDBJ databases">
        <title>Sorghum-associated microbial communities from plants grown in Nebraska, USA.</title>
        <authorList>
            <person name="Schachtman D."/>
        </authorList>
    </citation>
    <scope>NUCLEOTIDE SEQUENCE [LARGE SCALE GENOMIC DNA]</scope>
    <source>
        <strain evidence="4 5">BE248</strain>
    </source>
</reference>
<protein>
    <submittedName>
        <fullName evidence="4">Acetyltransferase</fullName>
        <ecNumber evidence="4">2.3.1.-</ecNumber>
    </submittedName>
</protein>
<dbReference type="RefSeq" id="WP_309965252.1">
    <property type="nucleotide sequence ID" value="NZ_JAVDWH010000001.1"/>
</dbReference>
<comment type="caution">
    <text evidence="4">The sequence shown here is derived from an EMBL/GenBank/DDBJ whole genome shotgun (WGS) entry which is preliminary data.</text>
</comment>
<keyword evidence="1 4" id="KW-0808">Transferase</keyword>
<dbReference type="PANTHER" id="PTHR43877">
    <property type="entry name" value="AMINOALKYLPHOSPHONATE N-ACETYLTRANSFERASE-RELATED-RELATED"/>
    <property type="match status" value="1"/>
</dbReference>
<dbReference type="Pfam" id="PF00583">
    <property type="entry name" value="Acetyltransf_1"/>
    <property type="match status" value="1"/>
</dbReference>
<dbReference type="InterPro" id="IPR016181">
    <property type="entry name" value="Acyl_CoA_acyltransferase"/>
</dbReference>
<proteinExistence type="predicted"/>
<dbReference type="PROSITE" id="PS51186">
    <property type="entry name" value="GNAT"/>
    <property type="match status" value="1"/>
</dbReference>
<sequence>MAFTIREDDLSGTDIRVLLEAHLADLSQHSPACSVHAMPVDRLREPDVTFWSVWSGDRLVGCGALKEIDATHGEVKSMRTVDDVKGQGVGALMLDHLLAEAKHRGYARVSLETGSNEPFQPALRLYARHGFEECGPFADYAEDPWSVYLTKVL</sequence>
<evidence type="ECO:0000256" key="2">
    <source>
        <dbReference type="ARBA" id="ARBA00023315"/>
    </source>
</evidence>
<keyword evidence="2 4" id="KW-0012">Acyltransferase</keyword>
<evidence type="ECO:0000259" key="3">
    <source>
        <dbReference type="PROSITE" id="PS51186"/>
    </source>
</evidence>
<dbReference type="InterPro" id="IPR000182">
    <property type="entry name" value="GNAT_dom"/>
</dbReference>
<dbReference type="InterPro" id="IPR050832">
    <property type="entry name" value="Bact_Acetyltransf"/>
</dbReference>
<dbReference type="Gene3D" id="3.40.630.30">
    <property type="match status" value="1"/>
</dbReference>